<dbReference type="GO" id="GO:0009295">
    <property type="term" value="C:nucleoid"/>
    <property type="evidence" value="ECO:0007669"/>
    <property type="project" value="UniProtKB-SubCell"/>
</dbReference>
<evidence type="ECO:0000313" key="7">
    <source>
        <dbReference type="EMBL" id="TPG53624.1"/>
    </source>
</evidence>
<evidence type="ECO:0000259" key="6">
    <source>
        <dbReference type="SMART" id="SM00528"/>
    </source>
</evidence>
<keyword evidence="4" id="KW-0238">DNA-binding</keyword>
<name>A0A502FVX5_9PROT</name>
<dbReference type="GO" id="GO:0000976">
    <property type="term" value="F:transcription cis-regulatory region binding"/>
    <property type="evidence" value="ECO:0007669"/>
    <property type="project" value="TreeGrafter"/>
</dbReference>
<keyword evidence="3" id="KW-0963">Cytoplasm</keyword>
<comment type="caution">
    <text evidence="7">The sequence shown here is derived from an EMBL/GenBank/DDBJ whole genome shotgun (WGS) entry which is preliminary data.</text>
</comment>
<feature type="region of interest" description="Disordered" evidence="5">
    <location>
        <begin position="58"/>
        <end position="96"/>
    </location>
</feature>
<dbReference type="InterPro" id="IPR027444">
    <property type="entry name" value="H-NS_C_dom"/>
</dbReference>
<dbReference type="GO" id="GO:0003680">
    <property type="term" value="F:minor groove of adenine-thymine-rich DNA binding"/>
    <property type="evidence" value="ECO:0007669"/>
    <property type="project" value="TreeGrafter"/>
</dbReference>
<dbReference type="Gene3D" id="4.10.430.10">
    <property type="entry name" value="Histone-like protein H-NS, C-terminal domain"/>
    <property type="match status" value="1"/>
</dbReference>
<protein>
    <recommendedName>
        <fullName evidence="6">DNA-binding protein H-NS-like C-terminal domain-containing protein</fullName>
    </recommendedName>
</protein>
<proteinExistence type="inferred from homology"/>
<dbReference type="SUPFAM" id="SSF81273">
    <property type="entry name" value="H-NS histone-like proteins"/>
    <property type="match status" value="1"/>
</dbReference>
<sequence>MATKLNVDLEALSVQELTKLIDEAQTKLADKREGAKAALLEEMASKAAELGMSLEALVGKSPGPQSKMRKVRADSGKPVPARFRGPDDSTWSGRGRMPKWLSEAIERGKKKEDFAV</sequence>
<dbReference type="Proteomes" id="UP000317078">
    <property type="component" value="Unassembled WGS sequence"/>
</dbReference>
<reference evidence="7 8" key="1">
    <citation type="journal article" date="2019" name="Environ. Microbiol.">
        <title>Species interactions and distinct microbial communities in high Arctic permafrost affected cryosols are associated with the CH4 and CO2 gas fluxes.</title>
        <authorList>
            <person name="Altshuler I."/>
            <person name="Hamel J."/>
            <person name="Turney S."/>
            <person name="Magnuson E."/>
            <person name="Levesque R."/>
            <person name="Greer C."/>
            <person name="Whyte L.G."/>
        </authorList>
    </citation>
    <scope>NUCLEOTIDE SEQUENCE [LARGE SCALE GENOMIC DNA]</scope>
    <source>
        <strain evidence="7 8">S9.3B</strain>
    </source>
</reference>
<evidence type="ECO:0000256" key="5">
    <source>
        <dbReference type="SAM" id="MobiDB-lite"/>
    </source>
</evidence>
<gene>
    <name evidence="7" type="ORF">EAH89_15545</name>
</gene>
<dbReference type="GO" id="GO:0032993">
    <property type="term" value="C:protein-DNA complex"/>
    <property type="evidence" value="ECO:0007669"/>
    <property type="project" value="TreeGrafter"/>
</dbReference>
<dbReference type="GO" id="GO:0001217">
    <property type="term" value="F:DNA-binding transcription repressor activity"/>
    <property type="evidence" value="ECO:0007669"/>
    <property type="project" value="TreeGrafter"/>
</dbReference>
<dbReference type="PANTHER" id="PTHR38097">
    <property type="match status" value="1"/>
</dbReference>
<dbReference type="PANTHER" id="PTHR38097:SF2">
    <property type="entry name" value="DNA-BINDING PROTEIN STPA"/>
    <property type="match status" value="1"/>
</dbReference>
<keyword evidence="8" id="KW-1185">Reference proteome</keyword>
<dbReference type="GO" id="GO:0003681">
    <property type="term" value="F:bent DNA binding"/>
    <property type="evidence" value="ECO:0007669"/>
    <property type="project" value="TreeGrafter"/>
</dbReference>
<dbReference type="GO" id="GO:0005829">
    <property type="term" value="C:cytosol"/>
    <property type="evidence" value="ECO:0007669"/>
    <property type="project" value="TreeGrafter"/>
</dbReference>
<feature type="domain" description="DNA-binding protein H-NS-like C-terminal" evidence="6">
    <location>
        <begin position="73"/>
        <end position="116"/>
    </location>
</feature>
<accession>A0A502FVX5</accession>
<evidence type="ECO:0000256" key="2">
    <source>
        <dbReference type="ARBA" id="ARBA00010610"/>
    </source>
</evidence>
<dbReference type="EMBL" id="RCZP01000015">
    <property type="protein sequence ID" value="TPG53624.1"/>
    <property type="molecule type" value="Genomic_DNA"/>
</dbReference>
<comment type="subcellular location">
    <subcellularLocation>
        <location evidence="1">Cytoplasm</location>
        <location evidence="1">Nucleoid</location>
    </subcellularLocation>
</comment>
<evidence type="ECO:0000256" key="1">
    <source>
        <dbReference type="ARBA" id="ARBA00004453"/>
    </source>
</evidence>
<evidence type="ECO:0000256" key="4">
    <source>
        <dbReference type="ARBA" id="ARBA00023125"/>
    </source>
</evidence>
<comment type="similarity">
    <text evidence="2">Belongs to the histone-like protein H-NS family.</text>
</comment>
<dbReference type="InterPro" id="IPR037150">
    <property type="entry name" value="H-NS_C_dom_sf"/>
</dbReference>
<dbReference type="AlphaFoldDB" id="A0A502FVX5"/>
<dbReference type="SMART" id="SM00528">
    <property type="entry name" value="HNS"/>
    <property type="match status" value="1"/>
</dbReference>
<evidence type="ECO:0000256" key="3">
    <source>
        <dbReference type="ARBA" id="ARBA00022490"/>
    </source>
</evidence>
<dbReference type="RefSeq" id="WP_140884623.1">
    <property type="nucleotide sequence ID" value="NZ_RCZP01000015.1"/>
</dbReference>
<dbReference type="Pfam" id="PF00816">
    <property type="entry name" value="Histone_HNS"/>
    <property type="match status" value="1"/>
</dbReference>
<evidence type="ECO:0000313" key="8">
    <source>
        <dbReference type="Proteomes" id="UP000317078"/>
    </source>
</evidence>
<organism evidence="7 8">
    <name type="scientific">Muricoccus nepalensis</name>
    <dbReference type="NCBI Taxonomy" id="1854500"/>
    <lineage>
        <taxon>Bacteria</taxon>
        <taxon>Pseudomonadati</taxon>
        <taxon>Pseudomonadota</taxon>
        <taxon>Alphaproteobacteria</taxon>
        <taxon>Acetobacterales</taxon>
        <taxon>Roseomonadaceae</taxon>
        <taxon>Muricoccus</taxon>
    </lineage>
</organism>
<dbReference type="OrthoDB" id="5297879at2"/>